<keyword evidence="4" id="KW-1185">Reference proteome</keyword>
<name>A0AA41Y5P4_9BACT</name>
<evidence type="ECO:0000259" key="2">
    <source>
        <dbReference type="Pfam" id="PF03703"/>
    </source>
</evidence>
<evidence type="ECO:0000313" key="4">
    <source>
        <dbReference type="Proteomes" id="UP001163821"/>
    </source>
</evidence>
<feature type="domain" description="YdbS-like PH" evidence="2">
    <location>
        <begin position="84"/>
        <end position="158"/>
    </location>
</feature>
<proteinExistence type="predicted"/>
<evidence type="ECO:0000256" key="1">
    <source>
        <dbReference type="SAM" id="Phobius"/>
    </source>
</evidence>
<dbReference type="Proteomes" id="UP001163821">
    <property type="component" value="Unassembled WGS sequence"/>
</dbReference>
<feature type="transmembrane region" description="Helical" evidence="1">
    <location>
        <begin position="62"/>
        <end position="79"/>
    </location>
</feature>
<dbReference type="InterPro" id="IPR005182">
    <property type="entry name" value="YdbS-like_PH"/>
</dbReference>
<keyword evidence="1" id="KW-0812">Transmembrane</keyword>
<dbReference type="Pfam" id="PF03703">
    <property type="entry name" value="bPH_2"/>
    <property type="match status" value="1"/>
</dbReference>
<keyword evidence="1" id="KW-0472">Membrane</keyword>
<organism evidence="3 4">
    <name type="scientific">Gaoshiqia sediminis</name>
    <dbReference type="NCBI Taxonomy" id="2986998"/>
    <lineage>
        <taxon>Bacteria</taxon>
        <taxon>Pseudomonadati</taxon>
        <taxon>Bacteroidota</taxon>
        <taxon>Bacteroidia</taxon>
        <taxon>Marinilabiliales</taxon>
        <taxon>Prolixibacteraceae</taxon>
        <taxon>Gaoshiqia</taxon>
    </lineage>
</organism>
<dbReference type="EMBL" id="JAPAAF010000001">
    <property type="protein sequence ID" value="MCW0481363.1"/>
    <property type="molecule type" value="Genomic_DNA"/>
</dbReference>
<dbReference type="AlphaFoldDB" id="A0AA41Y5P4"/>
<gene>
    <name evidence="3" type="ORF">N2K84_01390</name>
</gene>
<accession>A0AA41Y5P4</accession>
<dbReference type="PANTHER" id="PTHR34473">
    <property type="entry name" value="UPF0699 TRANSMEMBRANE PROTEIN YDBS"/>
    <property type="match status" value="1"/>
</dbReference>
<evidence type="ECO:0000313" key="3">
    <source>
        <dbReference type="EMBL" id="MCW0481363.1"/>
    </source>
</evidence>
<dbReference type="RefSeq" id="WP_282589970.1">
    <property type="nucleotide sequence ID" value="NZ_JAPAAF010000001.1"/>
</dbReference>
<feature type="transmembrane region" description="Helical" evidence="1">
    <location>
        <begin position="20"/>
        <end position="42"/>
    </location>
</feature>
<sequence length="175" mass="20560">MNNKNINRETIIKFNPSQLVNLPVFLLGMILIPGLCLLDDLIKLYLPSGFIPEEIELYIRNLPVYLALLYAIYLGYQILKISCIRYEISPEEFRYYSGILSRKHEFIENYRVKDFSINRPLIYRLFGLGNLTIYTSDKTTPVFKMEAISNPQDIYKTLRGLVEQNRRAKHVFEVD</sequence>
<reference evidence="3" key="1">
    <citation type="submission" date="2022-10" db="EMBL/GenBank/DDBJ databases">
        <title>Gaoshiqiia sediminis gen. nov., sp. nov., isolated from coastal sediment.</title>
        <authorList>
            <person name="Yu W.X."/>
            <person name="Mu D.S."/>
            <person name="Du J.Z."/>
            <person name="Liang Y.Q."/>
        </authorList>
    </citation>
    <scope>NUCLEOTIDE SEQUENCE</scope>
    <source>
        <strain evidence="3">A06</strain>
    </source>
</reference>
<comment type="caution">
    <text evidence="3">The sequence shown here is derived from an EMBL/GenBank/DDBJ whole genome shotgun (WGS) entry which is preliminary data.</text>
</comment>
<keyword evidence="1" id="KW-1133">Transmembrane helix</keyword>
<protein>
    <submittedName>
        <fullName evidence="3">PH domain-containing protein</fullName>
    </submittedName>
</protein>
<dbReference type="PANTHER" id="PTHR34473:SF2">
    <property type="entry name" value="UPF0699 TRANSMEMBRANE PROTEIN YDBT"/>
    <property type="match status" value="1"/>
</dbReference>